<evidence type="ECO:0000313" key="2">
    <source>
        <dbReference type="Proteomes" id="UP000586827"/>
    </source>
</evidence>
<gene>
    <name evidence="1" type="ORF">HLB23_14765</name>
</gene>
<name>A0A849BX34_9NOCA</name>
<proteinExistence type="predicted"/>
<evidence type="ECO:0000313" key="1">
    <source>
        <dbReference type="EMBL" id="NNH71112.1"/>
    </source>
</evidence>
<accession>A0A849BX34</accession>
<dbReference type="EMBL" id="JABELX010000005">
    <property type="protein sequence ID" value="NNH71112.1"/>
    <property type="molecule type" value="Genomic_DNA"/>
</dbReference>
<dbReference type="AlphaFoldDB" id="A0A849BX34"/>
<dbReference type="Proteomes" id="UP000586827">
    <property type="component" value="Unassembled WGS sequence"/>
</dbReference>
<dbReference type="RefSeq" id="WP_067524573.1">
    <property type="nucleotide sequence ID" value="NZ_JABELX010000005.1"/>
</dbReference>
<organism evidence="1 2">
    <name type="scientific">Nocardia uniformis</name>
    <dbReference type="NCBI Taxonomy" id="53432"/>
    <lineage>
        <taxon>Bacteria</taxon>
        <taxon>Bacillati</taxon>
        <taxon>Actinomycetota</taxon>
        <taxon>Actinomycetes</taxon>
        <taxon>Mycobacteriales</taxon>
        <taxon>Nocardiaceae</taxon>
        <taxon>Nocardia</taxon>
    </lineage>
</organism>
<comment type="caution">
    <text evidence="1">The sequence shown here is derived from an EMBL/GenBank/DDBJ whole genome shotgun (WGS) entry which is preliminary data.</text>
</comment>
<reference evidence="1 2" key="1">
    <citation type="submission" date="2020-05" db="EMBL/GenBank/DDBJ databases">
        <title>MicrobeNet Type strains.</title>
        <authorList>
            <person name="Nicholson A.C."/>
        </authorList>
    </citation>
    <scope>NUCLEOTIDE SEQUENCE [LARGE SCALE GENOMIC DNA]</scope>
    <source>
        <strain evidence="1 2">JCM 3224</strain>
    </source>
</reference>
<sequence length="72" mass="8084">MLGNDNPRWLNRENWEPLWPNGSGVKIPLRLSGTEHMSFNDVGLILPQFTANGLLPAANAVDRGKRRPRALH</sequence>
<protein>
    <submittedName>
        <fullName evidence="1">Uncharacterized protein</fullName>
    </submittedName>
</protein>
<keyword evidence="2" id="KW-1185">Reference proteome</keyword>